<dbReference type="EMBL" id="PREZ01000001">
    <property type="protein sequence ID" value="PPA71929.1"/>
    <property type="molecule type" value="Genomic_DNA"/>
</dbReference>
<comment type="caution">
    <text evidence="1">The sequence shown here is derived from an EMBL/GenBank/DDBJ whole genome shotgun (WGS) entry which is preliminary data.</text>
</comment>
<name>A0A2S5GG07_9BACL</name>
<evidence type="ECO:0000313" key="2">
    <source>
        <dbReference type="Proteomes" id="UP000239047"/>
    </source>
</evidence>
<organism evidence="1 2">
    <name type="scientific">Jeotgalibacillus proteolyticus</name>
    <dbReference type="NCBI Taxonomy" id="2082395"/>
    <lineage>
        <taxon>Bacteria</taxon>
        <taxon>Bacillati</taxon>
        <taxon>Bacillota</taxon>
        <taxon>Bacilli</taxon>
        <taxon>Bacillales</taxon>
        <taxon>Caryophanaceae</taxon>
        <taxon>Jeotgalibacillus</taxon>
    </lineage>
</organism>
<evidence type="ECO:0000313" key="1">
    <source>
        <dbReference type="EMBL" id="PPA71929.1"/>
    </source>
</evidence>
<sequence>MKTIIESKQLAKKAMGDLSILTPYEKDKLLQNIIFTAHVKGSVSVGAIEKAIDEAVGTSQAESPVLYAVGSR</sequence>
<keyword evidence="2" id="KW-1185">Reference proteome</keyword>
<accession>A0A2S5GG07</accession>
<gene>
    <name evidence="1" type="ORF">C4B60_00700</name>
</gene>
<proteinExistence type="predicted"/>
<reference evidence="1 2" key="1">
    <citation type="submission" date="2018-02" db="EMBL/GenBank/DDBJ databases">
        <title>Jeotgalibacillus proteolyticum sp. nov. a protease producing bacterium isolated from ocean sediments of Laizhou Bay.</title>
        <authorList>
            <person name="Li Y."/>
        </authorList>
    </citation>
    <scope>NUCLEOTIDE SEQUENCE [LARGE SCALE GENOMIC DNA]</scope>
    <source>
        <strain evidence="1 2">22-7</strain>
    </source>
</reference>
<protein>
    <submittedName>
        <fullName evidence="1">Uncharacterized protein</fullName>
    </submittedName>
</protein>
<dbReference type="AlphaFoldDB" id="A0A2S5GG07"/>
<dbReference type="Proteomes" id="UP000239047">
    <property type="component" value="Unassembled WGS sequence"/>
</dbReference>